<name>A0ABU9GU62_9GAMM</name>
<dbReference type="Proteomes" id="UP001369082">
    <property type="component" value="Unassembled WGS sequence"/>
</dbReference>
<gene>
    <name evidence="1" type="ORF">V6256_14315</name>
</gene>
<proteinExistence type="predicted"/>
<organism evidence="1 2">
    <name type="scientific">Psychromonas aquatilis</name>
    <dbReference type="NCBI Taxonomy" id="2005072"/>
    <lineage>
        <taxon>Bacteria</taxon>
        <taxon>Pseudomonadati</taxon>
        <taxon>Pseudomonadota</taxon>
        <taxon>Gammaproteobacteria</taxon>
        <taxon>Alteromonadales</taxon>
        <taxon>Psychromonadaceae</taxon>
        <taxon>Psychromonas</taxon>
    </lineage>
</organism>
<dbReference type="RefSeq" id="WP_341598922.1">
    <property type="nucleotide sequence ID" value="NZ_JBAKAZ010000088.1"/>
</dbReference>
<evidence type="ECO:0000313" key="1">
    <source>
        <dbReference type="EMBL" id="MEL0630780.1"/>
    </source>
</evidence>
<keyword evidence="2" id="KW-1185">Reference proteome</keyword>
<dbReference type="EMBL" id="JBAKAZ010000088">
    <property type="protein sequence ID" value="MEL0630780.1"/>
    <property type="molecule type" value="Genomic_DNA"/>
</dbReference>
<protein>
    <recommendedName>
        <fullName evidence="3">Pyocin activator protein PrtN</fullName>
    </recommendedName>
</protein>
<reference evidence="1 2" key="1">
    <citation type="submission" date="2024-02" db="EMBL/GenBank/DDBJ databases">
        <title>Bacteria isolated from the canopy kelp, Nereocystis luetkeana.</title>
        <authorList>
            <person name="Pfister C.A."/>
            <person name="Younker I.T."/>
            <person name="Light S.H."/>
        </authorList>
    </citation>
    <scope>NUCLEOTIDE SEQUENCE [LARGE SCALE GENOMIC DNA]</scope>
    <source>
        <strain evidence="1 2">TI.1.05</strain>
    </source>
</reference>
<sequence>MGYSDFANILSEKKTYKPVETFAMEYGINLIELKATTTAVLKESGKIPAIKHVNAFIGLGRPLPLLSTKNYVEKLELSLNSEQQD</sequence>
<evidence type="ECO:0008006" key="3">
    <source>
        <dbReference type="Google" id="ProtNLM"/>
    </source>
</evidence>
<evidence type="ECO:0000313" key="2">
    <source>
        <dbReference type="Proteomes" id="UP001369082"/>
    </source>
</evidence>
<accession>A0ABU9GU62</accession>
<comment type="caution">
    <text evidence="1">The sequence shown here is derived from an EMBL/GenBank/DDBJ whole genome shotgun (WGS) entry which is preliminary data.</text>
</comment>